<protein>
    <submittedName>
        <fullName evidence="3">NAD dependent epimerase/dehydratase family protein</fullName>
    </submittedName>
</protein>
<dbReference type="InterPro" id="IPR036291">
    <property type="entry name" value="NAD(P)-bd_dom_sf"/>
</dbReference>
<comment type="similarity">
    <text evidence="1">Belongs to the NAD(P)-dependent epimerase/dehydratase family.</text>
</comment>
<dbReference type="Gene3D" id="3.90.25.10">
    <property type="entry name" value="UDP-galactose 4-epimerase, domain 1"/>
    <property type="match status" value="1"/>
</dbReference>
<dbReference type="PANTHER" id="PTHR43000">
    <property type="entry name" value="DTDP-D-GLUCOSE 4,6-DEHYDRATASE-RELATED"/>
    <property type="match status" value="1"/>
</dbReference>
<accession>A0A0G0JB62</accession>
<evidence type="ECO:0000259" key="2">
    <source>
        <dbReference type="Pfam" id="PF01370"/>
    </source>
</evidence>
<comment type="caution">
    <text evidence="3">The sequence shown here is derived from an EMBL/GenBank/DDBJ whole genome shotgun (WGS) entry which is preliminary data.</text>
</comment>
<dbReference type="InterPro" id="IPR001509">
    <property type="entry name" value="Epimerase_deHydtase"/>
</dbReference>
<dbReference type="AlphaFoldDB" id="A0A0G0JB62"/>
<dbReference type="SUPFAM" id="SSF51735">
    <property type="entry name" value="NAD(P)-binding Rossmann-fold domains"/>
    <property type="match status" value="1"/>
</dbReference>
<reference evidence="3 4" key="1">
    <citation type="journal article" date="2015" name="Nature">
        <title>rRNA introns, odd ribosomes, and small enigmatic genomes across a large radiation of phyla.</title>
        <authorList>
            <person name="Brown C.T."/>
            <person name="Hug L.A."/>
            <person name="Thomas B.C."/>
            <person name="Sharon I."/>
            <person name="Castelle C.J."/>
            <person name="Singh A."/>
            <person name="Wilkins M.J."/>
            <person name="Williams K.H."/>
            <person name="Banfield J.F."/>
        </authorList>
    </citation>
    <scope>NUCLEOTIDE SEQUENCE [LARGE SCALE GENOMIC DNA]</scope>
</reference>
<dbReference type="PATRIC" id="fig|1618742.3.peg.880"/>
<sequence length="336" mass="37898">MKNMVAVVSGSKNKMLNNKKNILILGGFGFIGKNLIEDFLKTNTYSLSILDLPGTSFGDPVVDDGGRLKIYHGNFSDRDLLRKIFTENNIDIVIHLVSTTIPATSNADIIYDIHSNLEGTISILEEMRKASVLKIVYFSSGGTVYGSGTDEHKNRGFRESDQTNPISSYGIMKLAIEKYLELYRYLFGINYLILRESNPYGPYHNSDKQGFINVILKTILSEKPVTIWGDGSVIRDFIYVKDTGRVLIDLLDRNIWNRIFNLGSGQGYSINEILEIIKKEVGDFEIKYESTRSFDVPRAVLDISELSKTTPVANNLTGIKEGILLTYKWLNRNNIK</sequence>
<dbReference type="Pfam" id="PF01370">
    <property type="entry name" value="Epimerase"/>
    <property type="match status" value="1"/>
</dbReference>
<feature type="domain" description="NAD-dependent epimerase/dehydratase" evidence="2">
    <location>
        <begin position="22"/>
        <end position="263"/>
    </location>
</feature>
<evidence type="ECO:0000256" key="1">
    <source>
        <dbReference type="ARBA" id="ARBA00007637"/>
    </source>
</evidence>
<name>A0A0G0JB62_9BACT</name>
<dbReference type="EMBL" id="LBTF01000067">
    <property type="protein sequence ID" value="KKQ33959.1"/>
    <property type="molecule type" value="Genomic_DNA"/>
</dbReference>
<evidence type="ECO:0000313" key="3">
    <source>
        <dbReference type="EMBL" id="KKQ33959.1"/>
    </source>
</evidence>
<dbReference type="Gene3D" id="3.40.50.720">
    <property type="entry name" value="NAD(P)-binding Rossmann-like Domain"/>
    <property type="match status" value="1"/>
</dbReference>
<dbReference type="Proteomes" id="UP000033876">
    <property type="component" value="Unassembled WGS sequence"/>
</dbReference>
<proteinExistence type="inferred from homology"/>
<evidence type="ECO:0000313" key="4">
    <source>
        <dbReference type="Proteomes" id="UP000033876"/>
    </source>
</evidence>
<organism evidence="3 4">
    <name type="scientific">Candidatus Nomurabacteria bacterium GW2011_GWB1_37_5</name>
    <dbReference type="NCBI Taxonomy" id="1618742"/>
    <lineage>
        <taxon>Bacteria</taxon>
        <taxon>Candidatus Nomuraibacteriota</taxon>
    </lineage>
</organism>
<gene>
    <name evidence="3" type="ORF">US50_C0067G0007</name>
</gene>